<evidence type="ECO:0000256" key="2">
    <source>
        <dbReference type="RuleBase" id="RU362080"/>
    </source>
</evidence>
<dbReference type="RefSeq" id="WP_178932445.1">
    <property type="nucleotide sequence ID" value="NZ_JACBAZ010000003.1"/>
</dbReference>
<dbReference type="Gene3D" id="3.40.1620.10">
    <property type="entry name" value="YefM-like domain"/>
    <property type="match status" value="1"/>
</dbReference>
<evidence type="ECO:0000313" key="3">
    <source>
        <dbReference type="EMBL" id="NWK55909.1"/>
    </source>
</evidence>
<dbReference type="SUPFAM" id="SSF143120">
    <property type="entry name" value="YefM-like"/>
    <property type="match status" value="1"/>
</dbReference>
<gene>
    <name evidence="3" type="ORF">HW115_09820</name>
</gene>
<evidence type="ECO:0000256" key="1">
    <source>
        <dbReference type="ARBA" id="ARBA00009981"/>
    </source>
</evidence>
<reference evidence="3 4" key="1">
    <citation type="submission" date="2020-07" db="EMBL/GenBank/DDBJ databases">
        <title>Roseicoccus Jingziensis gen. nov., sp. nov., isolated from coastal seawater.</title>
        <authorList>
            <person name="Feng X."/>
        </authorList>
    </citation>
    <scope>NUCLEOTIDE SEQUENCE [LARGE SCALE GENOMIC DNA]</scope>
    <source>
        <strain evidence="3 4">N1E253</strain>
    </source>
</reference>
<dbReference type="InterPro" id="IPR036165">
    <property type="entry name" value="YefM-like_sf"/>
</dbReference>
<dbReference type="InterPro" id="IPR006442">
    <property type="entry name" value="Antitoxin_Phd/YefM"/>
</dbReference>
<keyword evidence="4" id="KW-1185">Reference proteome</keyword>
<protein>
    <recommendedName>
        <fullName evidence="2">Antitoxin</fullName>
    </recommendedName>
</protein>
<dbReference type="Proteomes" id="UP000557872">
    <property type="component" value="Unassembled WGS sequence"/>
</dbReference>
<evidence type="ECO:0000313" key="4">
    <source>
        <dbReference type="Proteomes" id="UP000557872"/>
    </source>
</evidence>
<comment type="caution">
    <text evidence="3">The sequence shown here is derived from an EMBL/GenBank/DDBJ whole genome shotgun (WGS) entry which is preliminary data.</text>
</comment>
<dbReference type="EMBL" id="JACBAZ010000003">
    <property type="protein sequence ID" value="NWK55909.1"/>
    <property type="molecule type" value="Genomic_DNA"/>
</dbReference>
<dbReference type="NCBIfam" id="TIGR01552">
    <property type="entry name" value="phd_fam"/>
    <property type="match status" value="1"/>
</dbReference>
<sequence>MRTITATSARSDLYRIIDSAQSTHEPIQITGKRGNAVLVAEDDWRAIQETIYLLGIPGMRDSIIQGMAENIDDCSEEIDL</sequence>
<dbReference type="AlphaFoldDB" id="A0A851GFD0"/>
<accession>A0A851GFD0</accession>
<name>A0A851GFD0_9BACT</name>
<comment type="function">
    <text evidence="2">Antitoxin component of a type II toxin-antitoxin (TA) system.</text>
</comment>
<comment type="similarity">
    <text evidence="1 2">Belongs to the phD/YefM antitoxin family.</text>
</comment>
<organism evidence="3 4">
    <name type="scientific">Oceaniferula marina</name>
    <dbReference type="NCBI Taxonomy" id="2748318"/>
    <lineage>
        <taxon>Bacteria</taxon>
        <taxon>Pseudomonadati</taxon>
        <taxon>Verrucomicrobiota</taxon>
        <taxon>Verrucomicrobiia</taxon>
        <taxon>Verrucomicrobiales</taxon>
        <taxon>Verrucomicrobiaceae</taxon>
        <taxon>Oceaniferula</taxon>
    </lineage>
</organism>
<dbReference type="Pfam" id="PF02604">
    <property type="entry name" value="PhdYeFM_antitox"/>
    <property type="match status" value="1"/>
</dbReference>
<proteinExistence type="inferred from homology"/>